<dbReference type="GO" id="GO:0016881">
    <property type="term" value="F:acid-amino acid ligase activity"/>
    <property type="evidence" value="ECO:0007669"/>
    <property type="project" value="InterPro"/>
</dbReference>
<protein>
    <submittedName>
        <fullName evidence="5">UDP-N-acetylmuramoyl-tripeptide--D-alanyl-D-alanine ligase</fullName>
    </submittedName>
</protein>
<feature type="domain" description="Mur ligase central" evidence="4">
    <location>
        <begin position="45"/>
        <end position="232"/>
    </location>
</feature>
<dbReference type="OrthoDB" id="9803907at2"/>
<evidence type="ECO:0000256" key="1">
    <source>
        <dbReference type="ARBA" id="ARBA00022598"/>
    </source>
</evidence>
<name>A0A1H3D3G5_9PSED</name>
<dbReference type="EMBL" id="FNNU01000005">
    <property type="protein sequence ID" value="SDX60860.1"/>
    <property type="molecule type" value="Genomic_DNA"/>
</dbReference>
<dbReference type="STRING" id="1007099.SAMN05216287_3273"/>
<dbReference type="InterPro" id="IPR036565">
    <property type="entry name" value="Mur-like_cat_sf"/>
</dbReference>
<dbReference type="InterPro" id="IPR036615">
    <property type="entry name" value="Mur_ligase_C_dom_sf"/>
</dbReference>
<sequence length="423" mass="45716">MNLLRSFRKIRARLLGEQVLSRSDLAREQALAHRQGLGDTTFIGITGSGAKSTTAAFLHHLLSARKRCALSLIYNTSEPIARRIQRLEAQDEIALFEISGHGPGAIDASAALVQPQLAIVTVISNDHYTNYRGTDATAQEKGKLVSGVFAAGGTAFLNADDPLVAKMAELAPGRAVRFGESPEADFRASDVRVSANGRLRFDCSHGAETAAFDIGLLGRHFIVSALAGVACAHHLGMSLAEIAERARSYVQMAGRCSIHRVAGGPTYLCDTIKSPLSTLGLAFSLMDAFPEAPRRTIVIGKISDYPGSTGRSYNRAYALARPHCERLVFFGDKPPSLKGAEEDERNGVVLYAANHAELRDLLNDAQEGEVILLKGSEKVDKLLLALPATGESGILPYHEALPAWDQLIREADYFTANRRLDNR</sequence>
<reference evidence="6" key="1">
    <citation type="submission" date="2016-10" db="EMBL/GenBank/DDBJ databases">
        <authorList>
            <person name="Varghese N."/>
            <person name="Submissions S."/>
        </authorList>
    </citation>
    <scope>NUCLEOTIDE SEQUENCE [LARGE SCALE GENOMIC DNA]</scope>
    <source>
        <strain evidence="6">NRRL B-59562</strain>
    </source>
</reference>
<evidence type="ECO:0000313" key="6">
    <source>
        <dbReference type="Proteomes" id="UP000243778"/>
    </source>
</evidence>
<keyword evidence="6" id="KW-1185">Reference proteome</keyword>
<dbReference type="Gene3D" id="3.90.190.20">
    <property type="entry name" value="Mur ligase, C-terminal domain"/>
    <property type="match status" value="1"/>
</dbReference>
<dbReference type="RefSeq" id="WP_090230480.1">
    <property type="nucleotide sequence ID" value="NZ_FNNU01000005.1"/>
</dbReference>
<dbReference type="AlphaFoldDB" id="A0A1H3D3G5"/>
<organism evidence="5 6">
    <name type="scientific">Pseudomonas kuykendallii</name>
    <dbReference type="NCBI Taxonomy" id="1007099"/>
    <lineage>
        <taxon>Bacteria</taxon>
        <taxon>Pseudomonadati</taxon>
        <taxon>Pseudomonadota</taxon>
        <taxon>Gammaproteobacteria</taxon>
        <taxon>Pseudomonadales</taxon>
        <taxon>Pseudomonadaceae</taxon>
        <taxon>Pseudomonas</taxon>
    </lineage>
</organism>
<accession>A0A1H3D3G5</accession>
<dbReference type="PANTHER" id="PTHR43024:SF1">
    <property type="entry name" value="UDP-N-ACETYLMURAMOYL-TRIPEPTIDE--D-ALANYL-D-ALANINE LIGASE"/>
    <property type="match status" value="1"/>
</dbReference>
<proteinExistence type="predicted"/>
<evidence type="ECO:0000256" key="3">
    <source>
        <dbReference type="ARBA" id="ARBA00022840"/>
    </source>
</evidence>
<dbReference type="Gene3D" id="3.40.1190.10">
    <property type="entry name" value="Mur-like, catalytic domain"/>
    <property type="match status" value="1"/>
</dbReference>
<dbReference type="SUPFAM" id="SSF53244">
    <property type="entry name" value="MurD-like peptide ligases, peptide-binding domain"/>
    <property type="match status" value="1"/>
</dbReference>
<evidence type="ECO:0000259" key="4">
    <source>
        <dbReference type="Pfam" id="PF08245"/>
    </source>
</evidence>
<evidence type="ECO:0000313" key="5">
    <source>
        <dbReference type="EMBL" id="SDX60860.1"/>
    </source>
</evidence>
<dbReference type="Pfam" id="PF08245">
    <property type="entry name" value="Mur_ligase_M"/>
    <property type="match status" value="1"/>
</dbReference>
<dbReference type="InterPro" id="IPR013221">
    <property type="entry name" value="Mur_ligase_cen"/>
</dbReference>
<dbReference type="InterPro" id="IPR051046">
    <property type="entry name" value="MurCDEF_CellWall_CoF430Synth"/>
</dbReference>
<dbReference type="PANTHER" id="PTHR43024">
    <property type="entry name" value="UDP-N-ACETYLMURAMOYL-TRIPEPTIDE--D-ALANYL-D-ALANINE LIGASE"/>
    <property type="match status" value="1"/>
</dbReference>
<dbReference type="GO" id="GO:0005524">
    <property type="term" value="F:ATP binding"/>
    <property type="evidence" value="ECO:0007669"/>
    <property type="project" value="UniProtKB-KW"/>
</dbReference>
<keyword evidence="3" id="KW-0067">ATP-binding</keyword>
<dbReference type="SUPFAM" id="SSF53623">
    <property type="entry name" value="MurD-like peptide ligases, catalytic domain"/>
    <property type="match status" value="1"/>
</dbReference>
<keyword evidence="1 5" id="KW-0436">Ligase</keyword>
<dbReference type="Proteomes" id="UP000243778">
    <property type="component" value="Unassembled WGS sequence"/>
</dbReference>
<gene>
    <name evidence="5" type="ORF">SAMN05216287_3273</name>
</gene>
<keyword evidence="2" id="KW-0547">Nucleotide-binding</keyword>
<evidence type="ECO:0000256" key="2">
    <source>
        <dbReference type="ARBA" id="ARBA00022741"/>
    </source>
</evidence>